<dbReference type="STRING" id="10228.B3RS94"/>
<evidence type="ECO:0000256" key="11">
    <source>
        <dbReference type="SAM" id="Coils"/>
    </source>
</evidence>
<organism evidence="12 13">
    <name type="scientific">Trichoplax adhaerens</name>
    <name type="common">Trichoplax reptans</name>
    <dbReference type="NCBI Taxonomy" id="10228"/>
    <lineage>
        <taxon>Eukaryota</taxon>
        <taxon>Metazoa</taxon>
        <taxon>Placozoa</taxon>
        <taxon>Uniplacotomia</taxon>
        <taxon>Trichoplacea</taxon>
        <taxon>Trichoplacidae</taxon>
        <taxon>Trichoplax</taxon>
    </lineage>
</organism>
<dbReference type="OrthoDB" id="296187at2759"/>
<dbReference type="EMBL" id="DS985243">
    <property type="protein sequence ID" value="EDV27015.1"/>
    <property type="molecule type" value="Genomic_DNA"/>
</dbReference>
<dbReference type="PhylomeDB" id="B3RS94"/>
<evidence type="ECO:0000256" key="10">
    <source>
        <dbReference type="RuleBase" id="RU364030"/>
    </source>
</evidence>
<comment type="function">
    <text evidence="1">Tubulin-folding protein; involved in the early step of the tubulin folding pathway.</text>
</comment>
<keyword evidence="7 10" id="KW-0143">Chaperone</keyword>
<comment type="similarity">
    <text evidence="3 10">Belongs to the TBCA family.</text>
</comment>
<dbReference type="eggNOG" id="KOG3470">
    <property type="taxonomic scope" value="Eukaryota"/>
</dbReference>
<dbReference type="GO" id="GO:0015630">
    <property type="term" value="C:microtubule cytoskeleton"/>
    <property type="evidence" value="ECO:0000318"/>
    <property type="project" value="GO_Central"/>
</dbReference>
<dbReference type="GeneID" id="6751688"/>
<dbReference type="AlphaFoldDB" id="B3RS94"/>
<dbReference type="FunFam" id="1.20.58.90:FF:000010">
    <property type="entry name" value="Tubulin-specific chaperone A"/>
    <property type="match status" value="1"/>
</dbReference>
<dbReference type="PANTHER" id="PTHR21500:SF0">
    <property type="entry name" value="TUBULIN-SPECIFIC CHAPERONE A"/>
    <property type="match status" value="1"/>
</dbReference>
<dbReference type="InParanoid" id="B3RS94"/>
<dbReference type="PANTHER" id="PTHR21500">
    <property type="entry name" value="TUBULIN-SPECIFIC CHAPERONE A"/>
    <property type="match status" value="1"/>
</dbReference>
<keyword evidence="5 10" id="KW-0963">Cytoplasm</keyword>
<evidence type="ECO:0000256" key="9">
    <source>
        <dbReference type="ARBA" id="ARBA00026055"/>
    </source>
</evidence>
<evidence type="ECO:0000256" key="5">
    <source>
        <dbReference type="ARBA" id="ARBA00022490"/>
    </source>
</evidence>
<dbReference type="GO" id="GO:0015631">
    <property type="term" value="F:tubulin binding"/>
    <property type="evidence" value="ECO:0000318"/>
    <property type="project" value="GO_Central"/>
</dbReference>
<evidence type="ECO:0000256" key="2">
    <source>
        <dbReference type="ARBA" id="ARBA00004245"/>
    </source>
</evidence>
<evidence type="ECO:0000256" key="8">
    <source>
        <dbReference type="ARBA" id="ARBA00023212"/>
    </source>
</evidence>
<evidence type="ECO:0000256" key="3">
    <source>
        <dbReference type="ARBA" id="ARBA00006806"/>
    </source>
</evidence>
<evidence type="ECO:0000256" key="4">
    <source>
        <dbReference type="ARBA" id="ARBA00015002"/>
    </source>
</evidence>
<accession>B3RS94</accession>
<dbReference type="SUPFAM" id="SSF46988">
    <property type="entry name" value="Tubulin chaperone cofactor A"/>
    <property type="match status" value="1"/>
</dbReference>
<sequence>MADNAASLRQLKIKTGVVRRLVKEKAMYEKEVIDQQARIDKLKANNEDEYVIKKQIEVLQESENIIPDCQKRIKAAIADLQRLLENESNLASCEEYEVAKKLLSEVTAQ</sequence>
<gene>
    <name evidence="12" type="ORF">TRIADDRAFT_54517</name>
</gene>
<keyword evidence="13" id="KW-1185">Reference proteome</keyword>
<keyword evidence="11" id="KW-0175">Coiled coil</keyword>
<dbReference type="KEGG" id="tad:TRIADDRAFT_54517"/>
<dbReference type="Pfam" id="PF02970">
    <property type="entry name" value="TBCA"/>
    <property type="match status" value="1"/>
</dbReference>
<evidence type="ECO:0000256" key="1">
    <source>
        <dbReference type="ARBA" id="ARBA00003046"/>
    </source>
</evidence>
<dbReference type="GO" id="GO:0005874">
    <property type="term" value="C:microtubule"/>
    <property type="evidence" value="ECO:0007669"/>
    <property type="project" value="UniProtKB-KW"/>
</dbReference>
<keyword evidence="8 10" id="KW-0206">Cytoskeleton</keyword>
<dbReference type="FunCoup" id="B3RS94">
    <property type="interactions" value="1327"/>
</dbReference>
<reference evidence="12 13" key="1">
    <citation type="journal article" date="2008" name="Nature">
        <title>The Trichoplax genome and the nature of placozoans.</title>
        <authorList>
            <person name="Srivastava M."/>
            <person name="Begovic E."/>
            <person name="Chapman J."/>
            <person name="Putnam N.H."/>
            <person name="Hellsten U."/>
            <person name="Kawashima T."/>
            <person name="Kuo A."/>
            <person name="Mitros T."/>
            <person name="Salamov A."/>
            <person name="Carpenter M.L."/>
            <person name="Signorovitch A.Y."/>
            <person name="Moreno M.A."/>
            <person name="Kamm K."/>
            <person name="Grimwood J."/>
            <person name="Schmutz J."/>
            <person name="Shapiro H."/>
            <person name="Grigoriev I.V."/>
            <person name="Buss L.W."/>
            <person name="Schierwater B."/>
            <person name="Dellaporta S.L."/>
            <person name="Rokhsar D.S."/>
        </authorList>
    </citation>
    <scope>NUCLEOTIDE SEQUENCE [LARGE SCALE GENOMIC DNA]</scope>
    <source>
        <strain evidence="12 13">Grell-BS-1999</strain>
    </source>
</reference>
<feature type="coiled-coil region" evidence="11">
    <location>
        <begin position="18"/>
        <end position="45"/>
    </location>
</feature>
<dbReference type="GO" id="GO:0007023">
    <property type="term" value="P:post-chaperonin tubulin folding pathway"/>
    <property type="evidence" value="ECO:0007669"/>
    <property type="project" value="UniProtKB-UniRule"/>
</dbReference>
<name>B3RS94_TRIAD</name>
<dbReference type="RefSeq" id="XP_002111011.1">
    <property type="nucleotide sequence ID" value="XM_002110975.1"/>
</dbReference>
<dbReference type="InterPro" id="IPR036126">
    <property type="entry name" value="TBCA_sf"/>
</dbReference>
<evidence type="ECO:0000256" key="7">
    <source>
        <dbReference type="ARBA" id="ARBA00023186"/>
    </source>
</evidence>
<dbReference type="CTD" id="6751688"/>
<comment type="subcellular location">
    <subcellularLocation>
        <location evidence="2 10">Cytoplasm</location>
        <location evidence="2 10">Cytoskeleton</location>
    </subcellularLocation>
</comment>
<evidence type="ECO:0000313" key="13">
    <source>
        <dbReference type="Proteomes" id="UP000009022"/>
    </source>
</evidence>
<dbReference type="Gene3D" id="1.20.58.90">
    <property type="match status" value="1"/>
</dbReference>
<protein>
    <recommendedName>
        <fullName evidence="4 10">Tubulin-specific chaperone A</fullName>
    </recommendedName>
</protein>
<comment type="subunit">
    <text evidence="9 10">Supercomplex made of cofactors A to E. Cofactors A and D function by capturing and stabilizing tubulin in a quasi-native conformation. Cofactor E binds to the cofactor D-tubulin complex; interaction with cofactor C then causes the release of tubulin polypeptides that are committed to the native state.</text>
</comment>
<proteinExistence type="inferred from homology"/>
<evidence type="ECO:0000313" key="12">
    <source>
        <dbReference type="EMBL" id="EDV27015.1"/>
    </source>
</evidence>
<dbReference type="OMA" id="EECEMMI"/>
<dbReference type="GO" id="GO:0048487">
    <property type="term" value="F:beta-tubulin binding"/>
    <property type="evidence" value="ECO:0007669"/>
    <property type="project" value="InterPro"/>
</dbReference>
<dbReference type="GO" id="GO:0007021">
    <property type="term" value="P:tubulin complex assembly"/>
    <property type="evidence" value="ECO:0000318"/>
    <property type="project" value="GO_Central"/>
</dbReference>
<evidence type="ECO:0000256" key="6">
    <source>
        <dbReference type="ARBA" id="ARBA00022701"/>
    </source>
</evidence>
<dbReference type="HOGENOM" id="CLU_130569_1_1_1"/>
<dbReference type="InterPro" id="IPR004226">
    <property type="entry name" value="TBCA"/>
</dbReference>
<dbReference type="GO" id="GO:0006457">
    <property type="term" value="P:protein folding"/>
    <property type="evidence" value="ECO:0000318"/>
    <property type="project" value="GO_Central"/>
</dbReference>
<keyword evidence="6 10" id="KW-0493">Microtubule</keyword>
<dbReference type="Proteomes" id="UP000009022">
    <property type="component" value="Unassembled WGS sequence"/>
</dbReference>